<organism evidence="1 2">
    <name type="scientific">Saitoella complicata (strain BCRC 22490 / CBS 7301 / JCM 7358 / NBRC 10748 / NRRL Y-17804)</name>
    <dbReference type="NCBI Taxonomy" id="698492"/>
    <lineage>
        <taxon>Eukaryota</taxon>
        <taxon>Fungi</taxon>
        <taxon>Dikarya</taxon>
        <taxon>Ascomycota</taxon>
        <taxon>Taphrinomycotina</taxon>
        <taxon>Taphrinomycotina incertae sedis</taxon>
        <taxon>Saitoella</taxon>
    </lineage>
</organism>
<reference evidence="1 2" key="3">
    <citation type="journal article" date="2015" name="Genome Announc.">
        <title>Draft Genome Sequence of the Archiascomycetous Yeast Saitoella complicata.</title>
        <authorList>
            <person name="Yamauchi K."/>
            <person name="Kondo S."/>
            <person name="Hamamoto M."/>
            <person name="Takahashi Y."/>
            <person name="Ogura Y."/>
            <person name="Hayashi T."/>
            <person name="Nishida H."/>
        </authorList>
    </citation>
    <scope>NUCLEOTIDE SEQUENCE [LARGE SCALE GENOMIC DNA]</scope>
    <source>
        <strain evidence="1 2">NRRL Y-17804</strain>
    </source>
</reference>
<proteinExistence type="predicted"/>
<reference evidence="1 2" key="2">
    <citation type="journal article" date="2014" name="J. Gen. Appl. Microbiol.">
        <title>The early diverging ascomycetous budding yeast Saitoella complicata has three histone deacetylases belonging to the Clr6, Hos2, and Rpd3 lineages.</title>
        <authorList>
            <person name="Nishida H."/>
            <person name="Matsumoto T."/>
            <person name="Kondo S."/>
            <person name="Hamamoto M."/>
            <person name="Yoshikawa H."/>
        </authorList>
    </citation>
    <scope>NUCLEOTIDE SEQUENCE [LARGE SCALE GENOMIC DNA]</scope>
    <source>
        <strain evidence="1 2">NRRL Y-17804</strain>
    </source>
</reference>
<dbReference type="EMBL" id="BACD03000012">
    <property type="protein sequence ID" value="GAO48069.1"/>
    <property type="molecule type" value="Genomic_DNA"/>
</dbReference>
<name>A0A0E9NDZ5_SAICN</name>
<evidence type="ECO:0000313" key="2">
    <source>
        <dbReference type="Proteomes" id="UP000033140"/>
    </source>
</evidence>
<protein>
    <submittedName>
        <fullName evidence="1">Uncharacterized protein</fullName>
    </submittedName>
</protein>
<gene>
    <name evidence="1" type="ORF">G7K_2256-t1</name>
</gene>
<accession>A0A0E9NDZ5</accession>
<comment type="caution">
    <text evidence="1">The sequence shown here is derived from an EMBL/GenBank/DDBJ whole genome shotgun (WGS) entry which is preliminary data.</text>
</comment>
<sequence length="110" mass="12136">MVWFIQGGNVSPPHVPFNIAEQEELPQCFELATGGQDRSGPWCFDLCSASCHAWYCFNEDLLTTDSPPTYIEVIKSVGTDMVEPDMGVTYTVGEKDLGGVVGERRNHLVP</sequence>
<reference evidence="1 2" key="1">
    <citation type="journal article" date="2011" name="J. Gen. Appl. Microbiol.">
        <title>Draft genome sequencing of the enigmatic yeast Saitoella complicata.</title>
        <authorList>
            <person name="Nishida H."/>
            <person name="Hamamoto M."/>
            <person name="Sugiyama J."/>
        </authorList>
    </citation>
    <scope>NUCLEOTIDE SEQUENCE [LARGE SCALE GENOMIC DNA]</scope>
    <source>
        <strain evidence="1 2">NRRL Y-17804</strain>
    </source>
</reference>
<dbReference type="AlphaFoldDB" id="A0A0E9NDZ5"/>
<evidence type="ECO:0000313" key="1">
    <source>
        <dbReference type="EMBL" id="GAO48069.1"/>
    </source>
</evidence>
<keyword evidence="2" id="KW-1185">Reference proteome</keyword>
<dbReference type="Proteomes" id="UP000033140">
    <property type="component" value="Unassembled WGS sequence"/>
</dbReference>